<evidence type="ECO:0000256" key="7">
    <source>
        <dbReference type="ARBA" id="ARBA00047599"/>
    </source>
</evidence>
<dbReference type="STRING" id="1203190.GCA_000312345_01873"/>
<keyword evidence="3" id="KW-0285">Flavoprotein</keyword>
<feature type="domain" description="FAD/NAD(P)-binding" evidence="9">
    <location>
        <begin position="14"/>
        <end position="339"/>
    </location>
</feature>
<dbReference type="InterPro" id="IPR045024">
    <property type="entry name" value="NDH-2"/>
</dbReference>
<dbReference type="EC" id="1.6.5.9" evidence="2"/>
<keyword evidence="8" id="KW-0812">Transmembrane</keyword>
<keyword evidence="8" id="KW-1133">Transmembrane helix</keyword>
<evidence type="ECO:0000256" key="5">
    <source>
        <dbReference type="ARBA" id="ARBA00023002"/>
    </source>
</evidence>
<comment type="similarity">
    <text evidence="1">Belongs to the NADH dehydrogenase family.</text>
</comment>
<sequence length="466" mass="50691">MADAAVRPAGNRHHVVIIGAGFGGMFAARELADADVDITLINRTNHHLFAPLLYQVATGLLSTGEIAASVRQILAHQDNVDVVRGDVTGVDVDAQTVTFEEGEFSQDVEYDSLIVAAGAGQSYFGNDHFAQYAPGLKTLDNALEIRGRLISAFERAEVAQTAEERERFLTFVVVGAGPTGVELAGQIAEMAHRSFGGQYNNFVPSQAKIVLVDGAPQVLPPFGKRLGKKGQRELEKKGVTVILNAMVSDIDENSVTYKDTNTDEETTIQAETKIWSAGVQASPLGKLIADQVGVEAERNGKVPVNEDLTVGDKSNIFIIGDMMSRDGLPGVAQVAIQSGEYVGKIIAEQVEHEVAPEDRDAFEYFDKGSMAIVSRFNAVVKMGKVEITGLLGWFMWLAVHVSFLVSARNRLVSMFTWTLNALSPKRYNLATSLQEMHARTALDKLRELTNEDDEKLPEVRDTNGEN</sequence>
<dbReference type="EMBL" id="LT629765">
    <property type="protein sequence ID" value="SDS08018.1"/>
    <property type="molecule type" value="Genomic_DNA"/>
</dbReference>
<dbReference type="Pfam" id="PF07992">
    <property type="entry name" value="Pyr_redox_2"/>
    <property type="match status" value="1"/>
</dbReference>
<dbReference type="InterPro" id="IPR036188">
    <property type="entry name" value="FAD/NAD-bd_sf"/>
</dbReference>
<evidence type="ECO:0000256" key="1">
    <source>
        <dbReference type="ARBA" id="ARBA00005272"/>
    </source>
</evidence>
<evidence type="ECO:0000313" key="10">
    <source>
        <dbReference type="EMBL" id="SDS08018.1"/>
    </source>
</evidence>
<dbReference type="SUPFAM" id="SSF51905">
    <property type="entry name" value="FAD/NAD(P)-binding domain"/>
    <property type="match status" value="1"/>
</dbReference>
<dbReference type="Proteomes" id="UP000182237">
    <property type="component" value="Chromosome I"/>
</dbReference>
<organism evidence="10 11">
    <name type="scientific">Corynebacterium timonense</name>
    <dbReference type="NCBI Taxonomy" id="441500"/>
    <lineage>
        <taxon>Bacteria</taxon>
        <taxon>Bacillati</taxon>
        <taxon>Actinomycetota</taxon>
        <taxon>Actinomycetes</taxon>
        <taxon>Mycobacteriales</taxon>
        <taxon>Corynebacteriaceae</taxon>
        <taxon>Corynebacterium</taxon>
    </lineage>
</organism>
<evidence type="ECO:0000256" key="2">
    <source>
        <dbReference type="ARBA" id="ARBA00012637"/>
    </source>
</evidence>
<keyword evidence="6" id="KW-0520">NAD</keyword>
<dbReference type="eggNOG" id="COG1252">
    <property type="taxonomic scope" value="Bacteria"/>
</dbReference>
<name>A0A1H1P9R2_9CORY</name>
<dbReference type="RefSeq" id="WP_019194671.1">
    <property type="nucleotide sequence ID" value="NZ_LT629765.1"/>
</dbReference>
<keyword evidence="4" id="KW-0274">FAD</keyword>
<feature type="transmembrane region" description="Helical" evidence="8">
    <location>
        <begin position="390"/>
        <end position="407"/>
    </location>
</feature>
<dbReference type="PRINTS" id="PR00368">
    <property type="entry name" value="FADPNR"/>
</dbReference>
<dbReference type="PANTHER" id="PTHR43706:SF47">
    <property type="entry name" value="EXTERNAL NADH-UBIQUINONE OXIDOREDUCTASE 1, MITOCHONDRIAL-RELATED"/>
    <property type="match status" value="1"/>
</dbReference>
<dbReference type="GO" id="GO:0050136">
    <property type="term" value="F:NADH dehydrogenase (quinone) (non-electrogenic) activity"/>
    <property type="evidence" value="ECO:0007669"/>
    <property type="project" value="UniProtKB-EC"/>
</dbReference>
<keyword evidence="8" id="KW-0472">Membrane</keyword>
<evidence type="ECO:0000256" key="8">
    <source>
        <dbReference type="SAM" id="Phobius"/>
    </source>
</evidence>
<accession>A0A1H1P9R2</accession>
<keyword evidence="5" id="KW-0560">Oxidoreductase</keyword>
<evidence type="ECO:0000256" key="6">
    <source>
        <dbReference type="ARBA" id="ARBA00023027"/>
    </source>
</evidence>
<dbReference type="PANTHER" id="PTHR43706">
    <property type="entry name" value="NADH DEHYDROGENASE"/>
    <property type="match status" value="1"/>
</dbReference>
<evidence type="ECO:0000313" key="11">
    <source>
        <dbReference type="Proteomes" id="UP000182237"/>
    </source>
</evidence>
<comment type="catalytic activity">
    <reaction evidence="7">
        <text>a quinone + NADH + H(+) = a quinol + NAD(+)</text>
        <dbReference type="Rhea" id="RHEA:46160"/>
        <dbReference type="ChEBI" id="CHEBI:15378"/>
        <dbReference type="ChEBI" id="CHEBI:24646"/>
        <dbReference type="ChEBI" id="CHEBI:57540"/>
        <dbReference type="ChEBI" id="CHEBI:57945"/>
        <dbReference type="ChEBI" id="CHEBI:132124"/>
        <dbReference type="EC" id="1.6.5.9"/>
    </reaction>
</comment>
<evidence type="ECO:0000259" key="9">
    <source>
        <dbReference type="Pfam" id="PF07992"/>
    </source>
</evidence>
<reference evidence="10 11" key="1">
    <citation type="submission" date="2016-10" db="EMBL/GenBank/DDBJ databases">
        <authorList>
            <person name="de Groot N.N."/>
        </authorList>
    </citation>
    <scope>NUCLEOTIDE SEQUENCE [LARGE SCALE GENOMIC DNA]</scope>
    <source>
        <strain evidence="10 11">DSM 45434</strain>
    </source>
</reference>
<evidence type="ECO:0000256" key="4">
    <source>
        <dbReference type="ARBA" id="ARBA00022827"/>
    </source>
</evidence>
<keyword evidence="11" id="KW-1185">Reference proteome</keyword>
<dbReference type="PRINTS" id="PR00411">
    <property type="entry name" value="PNDRDTASEI"/>
</dbReference>
<dbReference type="AlphaFoldDB" id="A0A1H1P9R2"/>
<dbReference type="InterPro" id="IPR023753">
    <property type="entry name" value="FAD/NAD-binding_dom"/>
</dbReference>
<dbReference type="Gene3D" id="3.50.50.100">
    <property type="match status" value="1"/>
</dbReference>
<dbReference type="OrthoDB" id="9781621at2"/>
<proteinExistence type="inferred from homology"/>
<evidence type="ECO:0000256" key="3">
    <source>
        <dbReference type="ARBA" id="ARBA00022630"/>
    </source>
</evidence>
<protein>
    <recommendedName>
        <fullName evidence="2">NADH:ubiquinone reductase (non-electrogenic)</fullName>
        <ecNumber evidence="2">1.6.5.9</ecNumber>
    </recommendedName>
</protein>
<gene>
    <name evidence="10" type="ORF">SAMN04488539_0963</name>
</gene>